<feature type="region of interest" description="Disordered" evidence="1">
    <location>
        <begin position="1"/>
        <end position="23"/>
    </location>
</feature>
<name>A0A0A0R2R5_STEMA</name>
<reference evidence="2" key="1">
    <citation type="journal article" date="2015" name="J. Antimicrob. Chemother.">
        <title>Characterization of a genomic island in Stenotrophomonas maltophilia that carries a novel floR gene variant.</title>
        <authorList>
            <person name="He T."/>
            <person name="Shen J."/>
            <person name="Schwarz S."/>
            <person name="Wu C."/>
            <person name="Wang Y."/>
        </authorList>
    </citation>
    <scope>NUCLEOTIDE SEQUENCE</scope>
    <source>
        <strain evidence="2">GZP-Sm1</strain>
    </source>
</reference>
<proteinExistence type="predicted"/>
<accession>A0A0A0R2R5</accession>
<organism evidence="2">
    <name type="scientific">Stenotrophomonas maltophilia</name>
    <name type="common">Pseudomonas maltophilia</name>
    <name type="synonym">Xanthomonas maltophilia</name>
    <dbReference type="NCBI Taxonomy" id="40324"/>
    <lineage>
        <taxon>Bacteria</taxon>
        <taxon>Pseudomonadati</taxon>
        <taxon>Pseudomonadota</taxon>
        <taxon>Gammaproteobacteria</taxon>
        <taxon>Lysobacterales</taxon>
        <taxon>Lysobacteraceae</taxon>
        <taxon>Stenotrophomonas</taxon>
        <taxon>Stenotrophomonas maltophilia group</taxon>
    </lineage>
</organism>
<dbReference type="AlphaFoldDB" id="A0A0A0R2R5"/>
<evidence type="ECO:0000313" key="2">
    <source>
        <dbReference type="EMBL" id="AIU94571.1"/>
    </source>
</evidence>
<sequence>MNSQADNFDDDQEATAEGIADIEAGRTISHEAVKAWLLSWGTPNELPPPKVGD</sequence>
<evidence type="ECO:0000256" key="1">
    <source>
        <dbReference type="SAM" id="MobiDB-lite"/>
    </source>
</evidence>
<dbReference type="EMBL" id="KM649682">
    <property type="protein sequence ID" value="AIU94571.1"/>
    <property type="molecule type" value="Genomic_DNA"/>
</dbReference>
<protein>
    <submittedName>
        <fullName evidence="2">CopG family protein repressor</fullName>
    </submittedName>
</protein>